<dbReference type="AlphaFoldDB" id="A0AAV5B6N1"/>
<dbReference type="RefSeq" id="WP_168354060.1">
    <property type="nucleotide sequence ID" value="NZ_BQKC01000001.1"/>
</dbReference>
<name>A0AAV5B6N1_9ACTN</name>
<evidence type="ECO:0000259" key="1">
    <source>
        <dbReference type="Pfam" id="PF04991"/>
    </source>
</evidence>
<gene>
    <name evidence="2" type="ORF">ATOP_17190</name>
</gene>
<proteinExistence type="predicted"/>
<sequence length="280" mass="31724">MPHKPYPEGTLERLQAEMTEMLAVFDEACQKLGLTYFIDGGTALGAARHGGFIPWDDDVDAAMPAADYRRFLAEGASALPEGYSLHTWENTERFPTLWAKIWKDGTRFADAPAVEAGMGQPIFMDVFPSVPLDADPGIADRQRRRMLFWQRLSYLKFIAHPKNVPSAAAQAACVAAHGVLSCVPQRFIAREFERSWRCETPGDLWIDPCYAQYDPMPVDCLLPCQRVSFDGIETWAPHDLDRYLTRMYGDWHKLPPEEERYTHAPEVLDFGDGVNVAKRR</sequence>
<dbReference type="InterPro" id="IPR007074">
    <property type="entry name" value="LicD/FKTN/FKRP_NTP_transf"/>
</dbReference>
<organism evidence="2 3">
    <name type="scientific">Granulimonas faecalis</name>
    <dbReference type="NCBI Taxonomy" id="2894155"/>
    <lineage>
        <taxon>Bacteria</taxon>
        <taxon>Bacillati</taxon>
        <taxon>Actinomycetota</taxon>
        <taxon>Coriobacteriia</taxon>
        <taxon>Coriobacteriales</taxon>
        <taxon>Kribbibacteriaceae</taxon>
        <taxon>Granulimonas</taxon>
    </lineage>
</organism>
<dbReference type="PANTHER" id="PTHR43404:SF2">
    <property type="entry name" value="LIPOPOLYSACCHARIDE CHOLINEPHOSPHOTRANSFERASE LICD"/>
    <property type="match status" value="1"/>
</dbReference>
<dbReference type="InterPro" id="IPR052942">
    <property type="entry name" value="LPS_cholinephosphotransferase"/>
</dbReference>
<dbReference type="Pfam" id="PF04991">
    <property type="entry name" value="LicD"/>
    <property type="match status" value="1"/>
</dbReference>
<evidence type="ECO:0000313" key="3">
    <source>
        <dbReference type="Proteomes" id="UP001055025"/>
    </source>
</evidence>
<comment type="caution">
    <text evidence="2">The sequence shown here is derived from an EMBL/GenBank/DDBJ whole genome shotgun (WGS) entry which is preliminary data.</text>
</comment>
<evidence type="ECO:0000313" key="2">
    <source>
        <dbReference type="EMBL" id="GJM56064.1"/>
    </source>
</evidence>
<dbReference type="Proteomes" id="UP001055025">
    <property type="component" value="Unassembled WGS sequence"/>
</dbReference>
<reference evidence="2" key="1">
    <citation type="journal article" date="2022" name="Int. J. Syst. Evol. Microbiol.">
        <title>Granulimonas faecalis gen. nov., sp. nov., and Leptogranulimonas caecicola gen. nov., sp. nov., novel lactate-producing Atopobiaceae bacteria isolated from mouse intestines, and an emended description of the family Atopobiaceae.</title>
        <authorList>
            <person name="Morinaga K."/>
            <person name="Kusada H."/>
            <person name="Sakamoto S."/>
            <person name="Murakami T."/>
            <person name="Toyoda A."/>
            <person name="Mori H."/>
            <person name="Meng X.Y."/>
            <person name="Takashino M."/>
            <person name="Murotomi K."/>
            <person name="Tamaki H."/>
        </authorList>
    </citation>
    <scope>NUCLEOTIDE SEQUENCE</scope>
    <source>
        <strain evidence="2">OPF53</strain>
    </source>
</reference>
<dbReference type="PANTHER" id="PTHR43404">
    <property type="entry name" value="LIPOPOLYSACCHARIDE CHOLINEPHOSPHOTRANSFERASE LICD"/>
    <property type="match status" value="1"/>
</dbReference>
<protein>
    <submittedName>
        <fullName evidence="2">LicD family protein</fullName>
    </submittedName>
</protein>
<dbReference type="GO" id="GO:0009100">
    <property type="term" value="P:glycoprotein metabolic process"/>
    <property type="evidence" value="ECO:0007669"/>
    <property type="project" value="UniProtKB-ARBA"/>
</dbReference>
<keyword evidence="3" id="KW-1185">Reference proteome</keyword>
<dbReference type="EMBL" id="BQKC01000001">
    <property type="protein sequence ID" value="GJM56064.1"/>
    <property type="molecule type" value="Genomic_DNA"/>
</dbReference>
<accession>A0AAV5B6N1</accession>
<feature type="domain" description="LicD/FKTN/FKRP nucleotidyltransferase" evidence="1">
    <location>
        <begin position="29"/>
        <end position="133"/>
    </location>
</feature>